<organism evidence="7 8">
    <name type="scientific">Microvenator marinus</name>
    <dbReference type="NCBI Taxonomy" id="2600177"/>
    <lineage>
        <taxon>Bacteria</taxon>
        <taxon>Deltaproteobacteria</taxon>
        <taxon>Bradymonadales</taxon>
        <taxon>Microvenatoraceae</taxon>
        <taxon>Microvenator</taxon>
    </lineage>
</organism>
<proteinExistence type="inferred from homology"/>
<evidence type="ECO:0000313" key="8">
    <source>
        <dbReference type="Proteomes" id="UP000321595"/>
    </source>
</evidence>
<dbReference type="PANTHER" id="PTHR34773">
    <property type="entry name" value="FLAGELLAR SECRETION CHAPERONE FLIS"/>
    <property type="match status" value="1"/>
</dbReference>
<keyword evidence="4 6" id="KW-1005">Bacterial flagellum biogenesis</keyword>
<keyword evidence="5" id="KW-0143">Chaperone</keyword>
<evidence type="ECO:0000256" key="6">
    <source>
        <dbReference type="PIRNR" id="PIRNR039090"/>
    </source>
</evidence>
<keyword evidence="3 6" id="KW-0963">Cytoplasm</keyword>
<dbReference type="GO" id="GO:0044780">
    <property type="term" value="P:bacterial-type flagellum assembly"/>
    <property type="evidence" value="ECO:0007669"/>
    <property type="project" value="InterPro"/>
</dbReference>
<gene>
    <name evidence="7" type="primary">fliS</name>
    <name evidence="7" type="ORF">FRD01_15630</name>
</gene>
<evidence type="ECO:0000313" key="7">
    <source>
        <dbReference type="EMBL" id="QED28639.1"/>
    </source>
</evidence>
<dbReference type="NCBIfam" id="TIGR00208">
    <property type="entry name" value="fliS"/>
    <property type="match status" value="1"/>
</dbReference>
<dbReference type="PIRSF" id="PIRSF039090">
    <property type="entry name" value="Flis"/>
    <property type="match status" value="1"/>
</dbReference>
<keyword evidence="7" id="KW-0282">Flagellum</keyword>
<comment type="similarity">
    <text evidence="2 6">Belongs to the FliS family.</text>
</comment>
<keyword evidence="7" id="KW-0969">Cilium</keyword>
<dbReference type="InterPro" id="IPR003713">
    <property type="entry name" value="FliS"/>
</dbReference>
<reference evidence="7 8" key="1">
    <citation type="submission" date="2019-08" db="EMBL/GenBank/DDBJ databases">
        <authorList>
            <person name="Liang Q."/>
        </authorList>
    </citation>
    <scope>NUCLEOTIDE SEQUENCE [LARGE SCALE GENOMIC DNA]</scope>
    <source>
        <strain evidence="7 8">V1718</strain>
    </source>
</reference>
<dbReference type="AlphaFoldDB" id="A0A5B8XYW3"/>
<protein>
    <recommendedName>
        <fullName evidence="6">Flagellar secretion chaperone FliS</fullName>
    </recommendedName>
</protein>
<dbReference type="KEGG" id="bbae:FRD01_15630"/>
<evidence type="ECO:0000256" key="3">
    <source>
        <dbReference type="ARBA" id="ARBA00022490"/>
    </source>
</evidence>
<dbReference type="PANTHER" id="PTHR34773:SF1">
    <property type="entry name" value="FLAGELLAR SECRETION CHAPERONE FLIS"/>
    <property type="match status" value="1"/>
</dbReference>
<evidence type="ECO:0000256" key="5">
    <source>
        <dbReference type="ARBA" id="ARBA00023186"/>
    </source>
</evidence>
<dbReference type="Pfam" id="PF02561">
    <property type="entry name" value="FliS"/>
    <property type="match status" value="1"/>
</dbReference>
<sequence length="127" mass="14044">MKAINTYKRQSLTTADPWAILIALYDGLLRNLHGAVEATKVSDFAKAGEHYRKALAIISELEAAVNLNENEAFGRQLLSLYGFFSDEILKANLRAEVDRIAGILEIISGLRQAWDEAARSLRAARVA</sequence>
<dbReference type="Proteomes" id="UP000321595">
    <property type="component" value="Chromosome"/>
</dbReference>
<dbReference type="OrthoDB" id="5343669at2"/>
<keyword evidence="7" id="KW-0966">Cell projection</keyword>
<evidence type="ECO:0000256" key="4">
    <source>
        <dbReference type="ARBA" id="ARBA00022795"/>
    </source>
</evidence>
<dbReference type="EMBL" id="CP042467">
    <property type="protein sequence ID" value="QED28639.1"/>
    <property type="molecule type" value="Genomic_DNA"/>
</dbReference>
<name>A0A5B8XYW3_9DELT</name>
<accession>A0A5B8XYW3</accession>
<dbReference type="RefSeq" id="WP_146961245.1">
    <property type="nucleotide sequence ID" value="NZ_CP042467.1"/>
</dbReference>
<dbReference type="InterPro" id="IPR036584">
    <property type="entry name" value="FliS_sf"/>
</dbReference>
<evidence type="ECO:0000256" key="1">
    <source>
        <dbReference type="ARBA" id="ARBA00004514"/>
    </source>
</evidence>
<evidence type="ECO:0000256" key="2">
    <source>
        <dbReference type="ARBA" id="ARBA00008787"/>
    </source>
</evidence>
<keyword evidence="8" id="KW-1185">Reference proteome</keyword>
<dbReference type="GO" id="GO:0071973">
    <property type="term" value="P:bacterial-type flagellum-dependent cell motility"/>
    <property type="evidence" value="ECO:0007669"/>
    <property type="project" value="TreeGrafter"/>
</dbReference>
<dbReference type="SUPFAM" id="SSF101116">
    <property type="entry name" value="Flagellar export chaperone FliS"/>
    <property type="match status" value="1"/>
</dbReference>
<dbReference type="CDD" id="cd16098">
    <property type="entry name" value="FliS"/>
    <property type="match status" value="1"/>
</dbReference>
<dbReference type="GO" id="GO:0005829">
    <property type="term" value="C:cytosol"/>
    <property type="evidence" value="ECO:0007669"/>
    <property type="project" value="UniProtKB-SubCell"/>
</dbReference>
<comment type="subcellular location">
    <subcellularLocation>
        <location evidence="1 6">Cytoplasm</location>
        <location evidence="1 6">Cytosol</location>
    </subcellularLocation>
</comment>
<dbReference type="Gene3D" id="1.20.120.340">
    <property type="entry name" value="Flagellar protein FliS"/>
    <property type="match status" value="1"/>
</dbReference>